<evidence type="ECO:0000313" key="2">
    <source>
        <dbReference type="Proteomes" id="UP000325315"/>
    </source>
</evidence>
<evidence type="ECO:0000313" key="1">
    <source>
        <dbReference type="EMBL" id="KAA3484485.1"/>
    </source>
</evidence>
<sequence>MHRRKINRINALHNKDGDWLYDPDEIQSEVVNYFQQLYWEKPSSIGSLPPISDDESKKVSDDELKKALSDMAPLKALESDGYHAMDTICKWVKEFFNRRPIDQDLNNTLIVLIPKTAQPIRDFTI</sequence>
<organism evidence="1 2">
    <name type="scientific">Gossypium australe</name>
    <dbReference type="NCBI Taxonomy" id="47621"/>
    <lineage>
        <taxon>Eukaryota</taxon>
        <taxon>Viridiplantae</taxon>
        <taxon>Streptophyta</taxon>
        <taxon>Embryophyta</taxon>
        <taxon>Tracheophyta</taxon>
        <taxon>Spermatophyta</taxon>
        <taxon>Magnoliopsida</taxon>
        <taxon>eudicotyledons</taxon>
        <taxon>Gunneridae</taxon>
        <taxon>Pentapetalae</taxon>
        <taxon>rosids</taxon>
        <taxon>malvids</taxon>
        <taxon>Malvales</taxon>
        <taxon>Malvaceae</taxon>
        <taxon>Malvoideae</taxon>
        <taxon>Gossypium</taxon>
    </lineage>
</organism>
<gene>
    <name evidence="1" type="ORF">EPI10_006568</name>
</gene>
<name>A0A5B6WUD0_9ROSI</name>
<reference evidence="2" key="1">
    <citation type="journal article" date="2019" name="Plant Biotechnol. J.">
        <title>Genome sequencing of the Australian wild diploid species Gossypium australe highlights disease resistance and delayed gland morphogenesis.</title>
        <authorList>
            <person name="Cai Y."/>
            <person name="Cai X."/>
            <person name="Wang Q."/>
            <person name="Wang P."/>
            <person name="Zhang Y."/>
            <person name="Cai C."/>
            <person name="Xu Y."/>
            <person name="Wang K."/>
            <person name="Zhou Z."/>
            <person name="Wang C."/>
            <person name="Geng S."/>
            <person name="Li B."/>
            <person name="Dong Q."/>
            <person name="Hou Y."/>
            <person name="Wang H."/>
            <person name="Ai P."/>
            <person name="Liu Z."/>
            <person name="Yi F."/>
            <person name="Sun M."/>
            <person name="An G."/>
            <person name="Cheng J."/>
            <person name="Zhang Y."/>
            <person name="Shi Q."/>
            <person name="Xie Y."/>
            <person name="Shi X."/>
            <person name="Chang Y."/>
            <person name="Huang F."/>
            <person name="Chen Y."/>
            <person name="Hong S."/>
            <person name="Mi L."/>
            <person name="Sun Q."/>
            <person name="Zhang L."/>
            <person name="Zhou B."/>
            <person name="Peng R."/>
            <person name="Zhang X."/>
            <person name="Liu F."/>
        </authorList>
    </citation>
    <scope>NUCLEOTIDE SEQUENCE [LARGE SCALE GENOMIC DNA]</scope>
    <source>
        <strain evidence="2">cv. PA1801</strain>
    </source>
</reference>
<proteinExistence type="predicted"/>
<comment type="caution">
    <text evidence="1">The sequence shown here is derived from an EMBL/GenBank/DDBJ whole genome shotgun (WGS) entry which is preliminary data.</text>
</comment>
<accession>A0A5B6WUD0</accession>
<dbReference type="OrthoDB" id="407509at2759"/>
<dbReference type="EMBL" id="SMMG02000002">
    <property type="protein sequence ID" value="KAA3484485.1"/>
    <property type="molecule type" value="Genomic_DNA"/>
</dbReference>
<dbReference type="AlphaFoldDB" id="A0A5B6WUD0"/>
<dbReference type="Proteomes" id="UP000325315">
    <property type="component" value="Unassembled WGS sequence"/>
</dbReference>
<keyword evidence="2" id="KW-1185">Reference proteome</keyword>
<protein>
    <submittedName>
        <fullName evidence="1">Tyrosine decarboxylase 1-like</fullName>
    </submittedName>
</protein>